<feature type="compositionally biased region" description="Polar residues" evidence="1">
    <location>
        <begin position="34"/>
        <end position="56"/>
    </location>
</feature>
<evidence type="ECO:0000313" key="2">
    <source>
        <dbReference type="EMBL" id="GBO26435.1"/>
    </source>
</evidence>
<evidence type="ECO:0000256" key="1">
    <source>
        <dbReference type="SAM" id="MobiDB-lite"/>
    </source>
</evidence>
<proteinExistence type="predicted"/>
<reference evidence="2 3" key="1">
    <citation type="journal article" date="2019" name="Sci. Rep.">
        <title>Orb-weaving spider Araneus ventricosus genome elucidates the spidroin gene catalogue.</title>
        <authorList>
            <person name="Kono N."/>
            <person name="Nakamura H."/>
            <person name="Ohtoshi R."/>
            <person name="Moran D.A.P."/>
            <person name="Shinohara A."/>
            <person name="Yoshida Y."/>
            <person name="Fujiwara M."/>
            <person name="Mori M."/>
            <person name="Tomita M."/>
            <person name="Arakawa K."/>
        </authorList>
    </citation>
    <scope>NUCLEOTIDE SEQUENCE [LARGE SCALE GENOMIC DNA]</scope>
</reference>
<dbReference type="Proteomes" id="UP000499080">
    <property type="component" value="Unassembled WGS sequence"/>
</dbReference>
<dbReference type="EMBL" id="BGPR01049440">
    <property type="protein sequence ID" value="GBO26435.1"/>
    <property type="molecule type" value="Genomic_DNA"/>
</dbReference>
<evidence type="ECO:0000313" key="3">
    <source>
        <dbReference type="Proteomes" id="UP000499080"/>
    </source>
</evidence>
<keyword evidence="3" id="KW-1185">Reference proteome</keyword>
<sequence>MYFSGEDKELRKKQERILDRKRKEEERKRKAPAASTSAVYSITDSEDSVSQPSTDENFLDNEKERHGLIIRENYKEVIELALAVLDNPSEKIHWRAPGGICQAWWMTKLQYAFKIFLFREHQNVFRTTKKRTDAAPTICTVWCFIAKNELNLHCCRSSWK</sequence>
<organism evidence="2 3">
    <name type="scientific">Araneus ventricosus</name>
    <name type="common">Orbweaver spider</name>
    <name type="synonym">Epeira ventricosa</name>
    <dbReference type="NCBI Taxonomy" id="182803"/>
    <lineage>
        <taxon>Eukaryota</taxon>
        <taxon>Metazoa</taxon>
        <taxon>Ecdysozoa</taxon>
        <taxon>Arthropoda</taxon>
        <taxon>Chelicerata</taxon>
        <taxon>Arachnida</taxon>
        <taxon>Araneae</taxon>
        <taxon>Araneomorphae</taxon>
        <taxon>Entelegynae</taxon>
        <taxon>Araneoidea</taxon>
        <taxon>Araneidae</taxon>
        <taxon>Araneus</taxon>
    </lineage>
</organism>
<dbReference type="OrthoDB" id="8062152at2759"/>
<comment type="caution">
    <text evidence="2">The sequence shown here is derived from an EMBL/GenBank/DDBJ whole genome shotgun (WGS) entry which is preliminary data.</text>
</comment>
<gene>
    <name evidence="2" type="ORF">AVEN_198287_1</name>
</gene>
<protein>
    <submittedName>
        <fullName evidence="2">Uncharacterized protein</fullName>
    </submittedName>
</protein>
<dbReference type="AlphaFoldDB" id="A0A4Y2VMB4"/>
<feature type="compositionally biased region" description="Basic and acidic residues" evidence="1">
    <location>
        <begin position="1"/>
        <end position="28"/>
    </location>
</feature>
<feature type="region of interest" description="Disordered" evidence="1">
    <location>
        <begin position="1"/>
        <end position="58"/>
    </location>
</feature>
<accession>A0A4Y2VMB4</accession>
<name>A0A4Y2VMB4_ARAVE</name>